<organism evidence="2 3">
    <name type="scientific">Candidatus Endonucleibacter bathymodioli</name>
    <dbReference type="NCBI Taxonomy" id="539814"/>
    <lineage>
        <taxon>Bacteria</taxon>
        <taxon>Pseudomonadati</taxon>
        <taxon>Pseudomonadota</taxon>
        <taxon>Gammaproteobacteria</taxon>
        <taxon>Oceanospirillales</taxon>
        <taxon>Endozoicomonadaceae</taxon>
        <taxon>Candidatus Endonucleibacter</taxon>
    </lineage>
</organism>
<dbReference type="Gene3D" id="3.30.700.10">
    <property type="entry name" value="Glycoprotein, Type 4 Pilin"/>
    <property type="match status" value="1"/>
</dbReference>
<keyword evidence="3" id="KW-1185">Reference proteome</keyword>
<dbReference type="Pfam" id="PF16732">
    <property type="entry name" value="ComP_DUS"/>
    <property type="match status" value="1"/>
</dbReference>
<comment type="caution">
    <text evidence="2">The sequence shown here is derived from an EMBL/GenBank/DDBJ whole genome shotgun (WGS) entry which is preliminary data.</text>
</comment>
<dbReference type="InterPro" id="IPR045584">
    <property type="entry name" value="Pilin-like"/>
</dbReference>
<accession>A0AA90SUJ5</accession>
<dbReference type="GO" id="GO:0043683">
    <property type="term" value="P:type IV pilus assembly"/>
    <property type="evidence" value="ECO:0007669"/>
    <property type="project" value="InterPro"/>
</dbReference>
<feature type="transmembrane region" description="Helical" evidence="1">
    <location>
        <begin position="28"/>
        <end position="48"/>
    </location>
</feature>
<evidence type="ECO:0000256" key="1">
    <source>
        <dbReference type="SAM" id="Phobius"/>
    </source>
</evidence>
<proteinExistence type="predicted"/>
<evidence type="ECO:0000313" key="2">
    <source>
        <dbReference type="EMBL" id="MDP0590309.1"/>
    </source>
</evidence>
<dbReference type="SUPFAM" id="SSF54523">
    <property type="entry name" value="Pili subunits"/>
    <property type="match status" value="1"/>
</dbReference>
<dbReference type="AlphaFoldDB" id="A0AA90SUJ5"/>
<keyword evidence="1" id="KW-0472">Membrane</keyword>
<dbReference type="Pfam" id="PF07963">
    <property type="entry name" value="N_methyl"/>
    <property type="match status" value="1"/>
</dbReference>
<dbReference type="Proteomes" id="UP001178148">
    <property type="component" value="Unassembled WGS sequence"/>
</dbReference>
<keyword evidence="1" id="KW-1133">Transmembrane helix</keyword>
<dbReference type="InterPro" id="IPR012902">
    <property type="entry name" value="N_methyl_site"/>
</dbReference>
<protein>
    <submittedName>
        <fullName evidence="2">Type IV pilin protein</fullName>
    </submittedName>
</protein>
<dbReference type="EMBL" id="JASXSV010000042">
    <property type="protein sequence ID" value="MDP0590309.1"/>
    <property type="molecule type" value="Genomic_DNA"/>
</dbReference>
<name>A0AA90SUJ5_9GAMM</name>
<dbReference type="NCBIfam" id="TIGR02532">
    <property type="entry name" value="IV_pilin_GFxxxE"/>
    <property type="match status" value="1"/>
</dbReference>
<evidence type="ECO:0000313" key="3">
    <source>
        <dbReference type="Proteomes" id="UP001178148"/>
    </source>
</evidence>
<dbReference type="PROSITE" id="PS00409">
    <property type="entry name" value="PROKAR_NTER_METHYL"/>
    <property type="match status" value="1"/>
</dbReference>
<sequence length="151" mass="16831">MVKGIISSRGFKKQYLLKGNIGMKLKGFTLIELMVVVSIIGILASIGYPQYTQYLTQSRRVGAMTMLLEIMQEEESYFIEKFEYTTTLSNLGYATGILKSEGDYYAITAENCTPAPCVKITATPQGKQAVRDDGKTFTLDTIGRRTGDWNN</sequence>
<keyword evidence="1" id="KW-0812">Transmembrane</keyword>
<dbReference type="InterPro" id="IPR031982">
    <property type="entry name" value="PilE-like"/>
</dbReference>
<gene>
    <name evidence="2" type="ORF">QS748_14410</name>
</gene>
<reference evidence="2 3" key="1">
    <citation type="journal article" date="2023" name="bioRxiv">
        <title>An intranuclear bacterial parasite of deep-sea mussels expresses apoptosis inhibitors acquired from its host.</title>
        <authorList>
            <person name="Gonzalez Porras M.A."/>
            <person name="Assie A."/>
            <person name="Tietjen M."/>
            <person name="Violette M."/>
            <person name="Kleiner M."/>
            <person name="Gruber-Vodicka H."/>
            <person name="Dubilier N."/>
            <person name="Leisch N."/>
        </authorList>
    </citation>
    <scope>NUCLEOTIDE SEQUENCE [LARGE SCALE GENOMIC DNA]</scope>
    <source>
        <strain evidence="2">IAP13</strain>
    </source>
</reference>